<gene>
    <name evidence="1" type="ORF">L249_5089</name>
</gene>
<name>A0A367L3G5_9HYPO</name>
<protein>
    <submittedName>
        <fullName evidence="1">Uncharacterized protein</fullName>
    </submittedName>
</protein>
<keyword evidence="2" id="KW-1185">Reference proteome</keyword>
<proteinExistence type="predicted"/>
<evidence type="ECO:0000313" key="1">
    <source>
        <dbReference type="EMBL" id="RCI08969.1"/>
    </source>
</evidence>
<dbReference type="EMBL" id="LKCN02000017">
    <property type="protein sequence ID" value="RCI08969.1"/>
    <property type="molecule type" value="Genomic_DNA"/>
</dbReference>
<evidence type="ECO:0000313" key="2">
    <source>
        <dbReference type="Proteomes" id="UP000253664"/>
    </source>
</evidence>
<accession>A0A367L3G5</accession>
<dbReference type="AlphaFoldDB" id="A0A367L3G5"/>
<reference evidence="1 2" key="1">
    <citation type="journal article" date="2015" name="BMC Genomics">
        <title>Insights from the genome of Ophiocordyceps polyrhachis-furcata to pathogenicity and host specificity in insect fungi.</title>
        <authorList>
            <person name="Wichadakul D."/>
            <person name="Kobmoo N."/>
            <person name="Ingsriswang S."/>
            <person name="Tangphatsornruang S."/>
            <person name="Chantasingh D."/>
            <person name="Luangsa-ard J.J."/>
            <person name="Eurwilaichitr L."/>
        </authorList>
    </citation>
    <scope>NUCLEOTIDE SEQUENCE [LARGE SCALE GENOMIC DNA]</scope>
    <source>
        <strain evidence="1 2">BCC 54312</strain>
    </source>
</reference>
<sequence>MSGFSHLSSTVPAHHVFGGSDHPTPGSIARLPGVGEWSGVEWGVEKWDICLLISASLRNKGSLLSLSLLLHPLVDDGLVFGD</sequence>
<organism evidence="1 2">
    <name type="scientific">Ophiocordyceps polyrhachis-furcata BCC 54312</name>
    <dbReference type="NCBI Taxonomy" id="1330021"/>
    <lineage>
        <taxon>Eukaryota</taxon>
        <taxon>Fungi</taxon>
        <taxon>Dikarya</taxon>
        <taxon>Ascomycota</taxon>
        <taxon>Pezizomycotina</taxon>
        <taxon>Sordariomycetes</taxon>
        <taxon>Hypocreomycetidae</taxon>
        <taxon>Hypocreales</taxon>
        <taxon>Ophiocordycipitaceae</taxon>
        <taxon>Ophiocordyceps</taxon>
    </lineage>
</organism>
<comment type="caution">
    <text evidence="1">The sequence shown here is derived from an EMBL/GenBank/DDBJ whole genome shotgun (WGS) entry which is preliminary data.</text>
</comment>
<dbReference type="Proteomes" id="UP000253664">
    <property type="component" value="Unassembled WGS sequence"/>
</dbReference>